<dbReference type="SUPFAM" id="SSF51905">
    <property type="entry name" value="FAD/NAD(P)-binding domain"/>
    <property type="match status" value="1"/>
</dbReference>
<sequence length="446" mass="50298">MKFQVIIIGGGCAGAATAISLLQQGVEHVAILERSNFSQTRVGETIQPPTAQLIMALEAWEDFTAVGHLDALGSASVWGTDTVSYKDFMNSTHGRGWHLERNAFDKMLLGIAERKGVTVFRTTAFLSSQRENSQWQLSCLRHTGETLTLESDFVVDATGRAISFAKRQGAEKVLFDDLHSVYSYWQQPENDRERFDSTYTLVEAVPDGWWYSALLPNHQIVVAFMTDKTILKDEQLKDRDSFMTQLQLATHTAKRMQHCQMSHAPKVAVANSYVLDEITGDGWLAVGDSASAYDPLSSYGIHKALDAGLKAGTTIASHLKGDTDSLTAYSQEVVSEFEDFIPMRSSYYQMEKRWENLPFWKSRQTWAGIHPMAKLKATDEPTGMRRINRILPDRKLKELCELCTTTQKAHELVQAFQTQTQAQYPDWRVIKAVSYLQQHNMLQQIS</sequence>
<dbReference type="Proteomes" id="UP000184474">
    <property type="component" value="Unassembled WGS sequence"/>
</dbReference>
<dbReference type="InterPro" id="IPR036188">
    <property type="entry name" value="FAD/NAD-bd_sf"/>
</dbReference>
<dbReference type="InterPro" id="IPR050816">
    <property type="entry name" value="Flavin-dep_Halogenase_NPB"/>
</dbReference>
<evidence type="ECO:0000313" key="3">
    <source>
        <dbReference type="Proteomes" id="UP000184474"/>
    </source>
</evidence>
<accession>A0A1M6J3M9</accession>
<dbReference type="PANTHER" id="PTHR43747:SF1">
    <property type="entry name" value="SLR1998 PROTEIN"/>
    <property type="match status" value="1"/>
</dbReference>
<evidence type="ECO:0000259" key="1">
    <source>
        <dbReference type="Pfam" id="PF01494"/>
    </source>
</evidence>
<proteinExistence type="predicted"/>
<reference evidence="3" key="1">
    <citation type="submission" date="2016-11" db="EMBL/GenBank/DDBJ databases">
        <authorList>
            <person name="Varghese N."/>
            <person name="Submissions S."/>
        </authorList>
    </citation>
    <scope>NUCLEOTIDE SEQUENCE [LARGE SCALE GENOMIC DNA]</scope>
    <source>
        <strain evidence="3">DSM 26134</strain>
    </source>
</reference>
<dbReference type="GO" id="GO:0071949">
    <property type="term" value="F:FAD binding"/>
    <property type="evidence" value="ECO:0007669"/>
    <property type="project" value="InterPro"/>
</dbReference>
<dbReference type="AlphaFoldDB" id="A0A1M6J3M9"/>
<evidence type="ECO:0000313" key="2">
    <source>
        <dbReference type="EMBL" id="SHJ41267.1"/>
    </source>
</evidence>
<organism evidence="2 3">
    <name type="scientific">Reichenbachiella agariperforans</name>
    <dbReference type="NCBI Taxonomy" id="156994"/>
    <lineage>
        <taxon>Bacteria</taxon>
        <taxon>Pseudomonadati</taxon>
        <taxon>Bacteroidota</taxon>
        <taxon>Cytophagia</taxon>
        <taxon>Cytophagales</taxon>
        <taxon>Reichenbachiellaceae</taxon>
        <taxon>Reichenbachiella</taxon>
    </lineage>
</organism>
<dbReference type="InterPro" id="IPR002938">
    <property type="entry name" value="FAD-bd"/>
</dbReference>
<dbReference type="Gene3D" id="3.30.9.100">
    <property type="match status" value="1"/>
</dbReference>
<dbReference type="STRING" id="156994.SAMN04488028_10128"/>
<feature type="domain" description="FAD-binding" evidence="1">
    <location>
        <begin position="3"/>
        <end position="332"/>
    </location>
</feature>
<name>A0A1M6J3M9_REIAG</name>
<dbReference type="RefSeq" id="WP_073118318.1">
    <property type="nucleotide sequence ID" value="NZ_FRAA01000001.1"/>
</dbReference>
<gene>
    <name evidence="2" type="ORF">SAMN04488028_10128</name>
</gene>
<dbReference type="Pfam" id="PF01494">
    <property type="entry name" value="FAD_binding_3"/>
    <property type="match status" value="1"/>
</dbReference>
<dbReference type="PRINTS" id="PR00420">
    <property type="entry name" value="RNGMNOXGNASE"/>
</dbReference>
<protein>
    <submittedName>
        <fullName evidence="2">Dehydrogenase (Flavoprotein)</fullName>
    </submittedName>
</protein>
<dbReference type="EMBL" id="FRAA01000001">
    <property type="protein sequence ID" value="SHJ41267.1"/>
    <property type="molecule type" value="Genomic_DNA"/>
</dbReference>
<dbReference type="Gene3D" id="3.50.50.60">
    <property type="entry name" value="FAD/NAD(P)-binding domain"/>
    <property type="match status" value="1"/>
</dbReference>
<keyword evidence="3" id="KW-1185">Reference proteome</keyword>
<dbReference type="PANTHER" id="PTHR43747">
    <property type="entry name" value="FAD-BINDING PROTEIN"/>
    <property type="match status" value="1"/>
</dbReference>